<comment type="caution">
    <text evidence="3">The sequence shown here is derived from an EMBL/GenBank/DDBJ whole genome shotgun (WGS) entry which is preliminary data.</text>
</comment>
<keyword evidence="1" id="KW-0238">DNA-binding</keyword>
<dbReference type="InterPro" id="IPR050807">
    <property type="entry name" value="TransReg_Diox_bact_type"/>
</dbReference>
<dbReference type="InterPro" id="IPR011990">
    <property type="entry name" value="TPR-like_helical_dom_sf"/>
</dbReference>
<protein>
    <submittedName>
        <fullName evidence="3">Transcriptional regulator</fullName>
    </submittedName>
</protein>
<feature type="domain" description="HTH cro/C1-type" evidence="2">
    <location>
        <begin position="7"/>
        <end position="60"/>
    </location>
</feature>
<dbReference type="GO" id="GO:0003700">
    <property type="term" value="F:DNA-binding transcription factor activity"/>
    <property type="evidence" value="ECO:0007669"/>
    <property type="project" value="TreeGrafter"/>
</dbReference>
<dbReference type="Gene3D" id="1.10.260.40">
    <property type="entry name" value="lambda repressor-like DNA-binding domains"/>
    <property type="match status" value="1"/>
</dbReference>
<dbReference type="GO" id="GO:0003677">
    <property type="term" value="F:DNA binding"/>
    <property type="evidence" value="ECO:0007669"/>
    <property type="project" value="UniProtKB-KW"/>
</dbReference>
<organism evidence="3 4">
    <name type="scientific">Rhizocola hellebori</name>
    <dbReference type="NCBI Taxonomy" id="1392758"/>
    <lineage>
        <taxon>Bacteria</taxon>
        <taxon>Bacillati</taxon>
        <taxon>Actinomycetota</taxon>
        <taxon>Actinomycetes</taxon>
        <taxon>Micromonosporales</taxon>
        <taxon>Micromonosporaceae</taxon>
        <taxon>Rhizocola</taxon>
    </lineage>
</organism>
<dbReference type="Pfam" id="PF13560">
    <property type="entry name" value="HTH_31"/>
    <property type="match status" value="1"/>
</dbReference>
<dbReference type="Pfam" id="PF13424">
    <property type="entry name" value="TPR_12"/>
    <property type="match status" value="1"/>
</dbReference>
<dbReference type="Proteomes" id="UP000612899">
    <property type="component" value="Unassembled WGS sequence"/>
</dbReference>
<name>A0A8J3QEB1_9ACTN</name>
<dbReference type="SMART" id="SM00530">
    <property type="entry name" value="HTH_XRE"/>
    <property type="match status" value="1"/>
</dbReference>
<dbReference type="PROSITE" id="PS50943">
    <property type="entry name" value="HTH_CROC1"/>
    <property type="match status" value="1"/>
</dbReference>
<reference evidence="3" key="1">
    <citation type="submission" date="2021-01" db="EMBL/GenBank/DDBJ databases">
        <title>Whole genome shotgun sequence of Rhizocola hellebori NBRC 109834.</title>
        <authorList>
            <person name="Komaki H."/>
            <person name="Tamura T."/>
        </authorList>
    </citation>
    <scope>NUCLEOTIDE SEQUENCE</scope>
    <source>
        <strain evidence="3">NBRC 109834</strain>
    </source>
</reference>
<evidence type="ECO:0000259" key="2">
    <source>
        <dbReference type="PROSITE" id="PS50943"/>
    </source>
</evidence>
<dbReference type="InterPro" id="IPR010982">
    <property type="entry name" value="Lambda_DNA-bd_dom_sf"/>
</dbReference>
<dbReference type="PANTHER" id="PTHR46797">
    <property type="entry name" value="HTH-TYPE TRANSCRIPTIONAL REGULATOR"/>
    <property type="match status" value="1"/>
</dbReference>
<evidence type="ECO:0000313" key="3">
    <source>
        <dbReference type="EMBL" id="GIH08030.1"/>
    </source>
</evidence>
<dbReference type="SUPFAM" id="SSF47413">
    <property type="entry name" value="lambda repressor-like DNA-binding domains"/>
    <property type="match status" value="1"/>
</dbReference>
<proteinExistence type="predicted"/>
<dbReference type="AlphaFoldDB" id="A0A8J3QEB1"/>
<dbReference type="EMBL" id="BONY01000043">
    <property type="protein sequence ID" value="GIH08030.1"/>
    <property type="molecule type" value="Genomic_DNA"/>
</dbReference>
<accession>A0A8J3QEB1</accession>
<dbReference type="CDD" id="cd00093">
    <property type="entry name" value="HTH_XRE"/>
    <property type="match status" value="1"/>
</dbReference>
<dbReference type="SUPFAM" id="SSF48452">
    <property type="entry name" value="TPR-like"/>
    <property type="match status" value="1"/>
</dbReference>
<dbReference type="PANTHER" id="PTHR46797:SF1">
    <property type="entry name" value="METHYLPHOSPHONATE SYNTHASE"/>
    <property type="match status" value="1"/>
</dbReference>
<dbReference type="Gene3D" id="1.25.40.10">
    <property type="entry name" value="Tetratricopeptide repeat domain"/>
    <property type="match status" value="1"/>
</dbReference>
<evidence type="ECO:0000313" key="4">
    <source>
        <dbReference type="Proteomes" id="UP000612899"/>
    </source>
</evidence>
<evidence type="ECO:0000256" key="1">
    <source>
        <dbReference type="ARBA" id="ARBA00023125"/>
    </source>
</evidence>
<keyword evidence="4" id="KW-1185">Reference proteome</keyword>
<sequence>MQLGARIRDLRVERGLTQRELAEPGYSRGFLAAVESGHRVPTDEALAYLADRLGVGTDDLRYGRPIGVREELVERLAQVRRRLSAGDDGFAASEAARVLAEAQRYHLPDLAGLARLVEGDVLLHRNDPAAALAAFRAAAAEPITGVVAAETIARVSNSLFLTGQTAAAIELVESELRAVRAAPPIDPAVELRLLTPLIYPYVEVGAVQRARRLVDDGLALLPRVTDMSIVASFHTVASQVWNAQGVLAEVDAALNTARRIWAELGMEREIGRCHWMRGYVLLRMDRLAEADGELVLARDILGRVGAQHFYGGATMELAEVRRRQGRFDEAESLCLEAAQVVNAAGYDEGIAEADRLLGRIAVARDDLRGAEALLSRAADRYEAAGLFNELMRTCRELGELLVGQERLTEAVSVMRRGVSCVDKID</sequence>
<gene>
    <name evidence="3" type="ORF">Rhe02_60970</name>
</gene>
<dbReference type="InterPro" id="IPR001387">
    <property type="entry name" value="Cro/C1-type_HTH"/>
</dbReference>
<dbReference type="GO" id="GO:0005829">
    <property type="term" value="C:cytosol"/>
    <property type="evidence" value="ECO:0007669"/>
    <property type="project" value="TreeGrafter"/>
</dbReference>